<comment type="subcellular location">
    <subcellularLocation>
        <location evidence="1">Cytoplasm</location>
    </subcellularLocation>
</comment>
<dbReference type="Pfam" id="PF05527">
    <property type="entry name" value="TNFAIP8"/>
    <property type="match status" value="1"/>
</dbReference>
<dbReference type="GO" id="GO:0042981">
    <property type="term" value="P:regulation of apoptotic process"/>
    <property type="evidence" value="ECO:0007669"/>
    <property type="project" value="InterPro"/>
</dbReference>
<dbReference type="GeneTree" id="ENSGT00390000003488"/>
<reference evidence="5" key="1">
    <citation type="submission" date="2025-08" db="UniProtKB">
        <authorList>
            <consortium name="Ensembl"/>
        </authorList>
    </citation>
    <scope>IDENTIFICATION</scope>
</reference>
<dbReference type="PANTHER" id="PTHR12757:SF2">
    <property type="entry name" value="TUMOR NECROSIS FACTOR ALPHA-INDUCED PROTEIN 8-LIKE PROTEIN 1"/>
    <property type="match status" value="1"/>
</dbReference>
<dbReference type="Gene3D" id="1.20.1440.160">
    <property type="entry name" value="Tumor necrosis factor alpha-induced protein 8-like"/>
    <property type="match status" value="1"/>
</dbReference>
<evidence type="ECO:0000256" key="4">
    <source>
        <dbReference type="ARBA" id="ARBA00039713"/>
    </source>
</evidence>
<organism evidence="5 6">
    <name type="scientific">Leptobrachium leishanense</name>
    <name type="common">Leishan spiny toad</name>
    <dbReference type="NCBI Taxonomy" id="445787"/>
    <lineage>
        <taxon>Eukaryota</taxon>
        <taxon>Metazoa</taxon>
        <taxon>Chordata</taxon>
        <taxon>Craniata</taxon>
        <taxon>Vertebrata</taxon>
        <taxon>Euteleostomi</taxon>
        <taxon>Amphibia</taxon>
        <taxon>Batrachia</taxon>
        <taxon>Anura</taxon>
        <taxon>Pelobatoidea</taxon>
        <taxon>Megophryidae</taxon>
        <taxon>Leptobrachium</taxon>
    </lineage>
</organism>
<dbReference type="PANTHER" id="PTHR12757">
    <property type="entry name" value="TUMOR NECROSIS FACTOR INDUCED PROTEIN"/>
    <property type="match status" value="1"/>
</dbReference>
<dbReference type="GO" id="GO:0032007">
    <property type="term" value="P:negative regulation of TOR signaling"/>
    <property type="evidence" value="ECO:0007669"/>
    <property type="project" value="TreeGrafter"/>
</dbReference>
<dbReference type="InterPro" id="IPR008477">
    <property type="entry name" value="TNFAIP8-like"/>
</dbReference>
<dbReference type="FunFam" id="1.20.1440.160:FF:000001">
    <property type="entry name" value="Tumor necrosis factor alpha-induced protein 8-like 1"/>
    <property type="match status" value="1"/>
</dbReference>
<keyword evidence="6" id="KW-1185">Reference proteome</keyword>
<dbReference type="InterPro" id="IPR038355">
    <property type="entry name" value="TNFAIP8_sf"/>
</dbReference>
<sequence>MDSFSTKSLVLQAQKKVLSRMATKSVVSAFLDEVGSAILDELYKALKEHKHSRKEAHKVIKNLIKIVVKVGVLHRNAQFNADERLALQNLRKKFHALAMTAISFYQIDFTFDRRVLSNLLTECQDLLHHAVQHHLTPKSHARINHLFGQLADPNFLTALYSSAEPFRTYLQGICAGINHMLEEGSI</sequence>
<proteinExistence type="inferred from homology"/>
<dbReference type="Proteomes" id="UP000694569">
    <property type="component" value="Unplaced"/>
</dbReference>
<dbReference type="AlphaFoldDB" id="A0A8C5P5Y6"/>
<comment type="similarity">
    <text evidence="3">Belongs to the TNFAIP8 family.</text>
</comment>
<protein>
    <recommendedName>
        <fullName evidence="4">Tumor necrosis factor alpha-induced protein 8-like protein 1</fullName>
    </recommendedName>
</protein>
<keyword evidence="2" id="KW-0963">Cytoplasm</keyword>
<evidence type="ECO:0000313" key="6">
    <source>
        <dbReference type="Proteomes" id="UP000694569"/>
    </source>
</evidence>
<evidence type="ECO:0000256" key="3">
    <source>
        <dbReference type="ARBA" id="ARBA00038267"/>
    </source>
</evidence>
<evidence type="ECO:0000256" key="2">
    <source>
        <dbReference type="ARBA" id="ARBA00022490"/>
    </source>
</evidence>
<dbReference type="OrthoDB" id="10055976at2759"/>
<dbReference type="Ensembl" id="ENSLLET00000000375.1">
    <property type="protein sequence ID" value="ENSLLEP00000000355.1"/>
    <property type="gene ID" value="ENSLLEG00000000244.1"/>
</dbReference>
<name>A0A8C5P5Y6_9ANUR</name>
<reference evidence="5" key="2">
    <citation type="submission" date="2025-09" db="UniProtKB">
        <authorList>
            <consortium name="Ensembl"/>
        </authorList>
    </citation>
    <scope>IDENTIFICATION</scope>
</reference>
<evidence type="ECO:0000313" key="5">
    <source>
        <dbReference type="Ensembl" id="ENSLLEP00000000355.1"/>
    </source>
</evidence>
<evidence type="ECO:0000256" key="1">
    <source>
        <dbReference type="ARBA" id="ARBA00004496"/>
    </source>
</evidence>
<accession>A0A8C5P5Y6</accession>
<dbReference type="GO" id="GO:0005737">
    <property type="term" value="C:cytoplasm"/>
    <property type="evidence" value="ECO:0007669"/>
    <property type="project" value="UniProtKB-SubCell"/>
</dbReference>